<accession>A0ABP6BNY4</accession>
<comment type="caution">
    <text evidence="1">The sequence shown here is derived from an EMBL/GenBank/DDBJ whole genome shotgun (WGS) entry which is preliminary data.</text>
</comment>
<evidence type="ECO:0000313" key="2">
    <source>
        <dbReference type="Proteomes" id="UP001500274"/>
    </source>
</evidence>
<dbReference type="EMBL" id="BAAARI010000003">
    <property type="protein sequence ID" value="GAA2570465.1"/>
    <property type="molecule type" value="Genomic_DNA"/>
</dbReference>
<protein>
    <submittedName>
        <fullName evidence="1">Uncharacterized protein</fullName>
    </submittedName>
</protein>
<evidence type="ECO:0000313" key="1">
    <source>
        <dbReference type="EMBL" id="GAA2570465.1"/>
    </source>
</evidence>
<proteinExistence type="predicted"/>
<dbReference type="RefSeq" id="WP_344226858.1">
    <property type="nucleotide sequence ID" value="NZ_BAAARI010000003.1"/>
</dbReference>
<organism evidence="1 2">
    <name type="scientific">Microbacterium binotii</name>
    <dbReference type="NCBI Taxonomy" id="462710"/>
    <lineage>
        <taxon>Bacteria</taxon>
        <taxon>Bacillati</taxon>
        <taxon>Actinomycetota</taxon>
        <taxon>Actinomycetes</taxon>
        <taxon>Micrococcales</taxon>
        <taxon>Microbacteriaceae</taxon>
        <taxon>Microbacterium</taxon>
    </lineage>
</organism>
<reference evidence="2" key="1">
    <citation type="journal article" date="2019" name="Int. J. Syst. Evol. Microbiol.">
        <title>The Global Catalogue of Microorganisms (GCM) 10K type strain sequencing project: providing services to taxonomists for standard genome sequencing and annotation.</title>
        <authorList>
            <consortium name="The Broad Institute Genomics Platform"/>
            <consortium name="The Broad Institute Genome Sequencing Center for Infectious Disease"/>
            <person name="Wu L."/>
            <person name="Ma J."/>
        </authorList>
    </citation>
    <scope>NUCLEOTIDE SEQUENCE [LARGE SCALE GENOMIC DNA]</scope>
    <source>
        <strain evidence="2">JCM 16365</strain>
    </source>
</reference>
<name>A0ABP6BNY4_9MICO</name>
<gene>
    <name evidence="1" type="ORF">GCM10009862_06570</name>
</gene>
<dbReference type="Proteomes" id="UP001500274">
    <property type="component" value="Unassembled WGS sequence"/>
</dbReference>
<keyword evidence="2" id="KW-1185">Reference proteome</keyword>
<sequence length="60" mass="6918">MSAVRYARRVSAAEALLVAVPAPFIEERRWSRSPETFDLHPLERWLILRAWAKGARRADA</sequence>